<evidence type="ECO:0000313" key="2">
    <source>
        <dbReference type="Proteomes" id="UP000824120"/>
    </source>
</evidence>
<sequence>MTSEIWITKDPWTIAQENWQNGWFTSFDDRFTLKMCRLLHAKIEKNGRFTSFGAPLTPKMGRFARLDQSTL</sequence>
<accession>A0A9J5WMR6</accession>
<reference evidence="1 2" key="1">
    <citation type="submission" date="2020-09" db="EMBL/GenBank/DDBJ databases">
        <title>De no assembly of potato wild relative species, Solanum commersonii.</title>
        <authorList>
            <person name="Cho K."/>
        </authorList>
    </citation>
    <scope>NUCLEOTIDE SEQUENCE [LARGE SCALE GENOMIC DNA]</scope>
    <source>
        <strain evidence="1">LZ3.2</strain>
        <tissue evidence="1">Leaf</tissue>
    </source>
</reference>
<dbReference type="EMBL" id="JACXVP010000011">
    <property type="protein sequence ID" value="KAG5576328.1"/>
    <property type="molecule type" value="Genomic_DNA"/>
</dbReference>
<organism evidence="1 2">
    <name type="scientific">Solanum commersonii</name>
    <name type="common">Commerson's wild potato</name>
    <name type="synonym">Commerson's nightshade</name>
    <dbReference type="NCBI Taxonomy" id="4109"/>
    <lineage>
        <taxon>Eukaryota</taxon>
        <taxon>Viridiplantae</taxon>
        <taxon>Streptophyta</taxon>
        <taxon>Embryophyta</taxon>
        <taxon>Tracheophyta</taxon>
        <taxon>Spermatophyta</taxon>
        <taxon>Magnoliopsida</taxon>
        <taxon>eudicotyledons</taxon>
        <taxon>Gunneridae</taxon>
        <taxon>Pentapetalae</taxon>
        <taxon>asterids</taxon>
        <taxon>lamiids</taxon>
        <taxon>Solanales</taxon>
        <taxon>Solanaceae</taxon>
        <taxon>Solanoideae</taxon>
        <taxon>Solaneae</taxon>
        <taxon>Solanum</taxon>
    </lineage>
</organism>
<evidence type="ECO:0000313" key="1">
    <source>
        <dbReference type="EMBL" id="KAG5576328.1"/>
    </source>
</evidence>
<keyword evidence="2" id="KW-1185">Reference proteome</keyword>
<dbReference type="Proteomes" id="UP000824120">
    <property type="component" value="Chromosome 11"/>
</dbReference>
<dbReference type="AlphaFoldDB" id="A0A9J5WMR6"/>
<comment type="caution">
    <text evidence="1">The sequence shown here is derived from an EMBL/GenBank/DDBJ whole genome shotgun (WGS) entry which is preliminary data.</text>
</comment>
<gene>
    <name evidence="1" type="ORF">H5410_056462</name>
</gene>
<proteinExistence type="predicted"/>
<protein>
    <submittedName>
        <fullName evidence="1">Uncharacterized protein</fullName>
    </submittedName>
</protein>
<name>A0A9J5WMR6_SOLCO</name>